<proteinExistence type="predicted"/>
<evidence type="ECO:0000256" key="2">
    <source>
        <dbReference type="ARBA" id="ARBA00022840"/>
    </source>
</evidence>
<dbReference type="InterPro" id="IPR036388">
    <property type="entry name" value="WH-like_DNA-bd_sf"/>
</dbReference>
<keyword evidence="1" id="KW-0547">Nucleotide-binding</keyword>
<dbReference type="RefSeq" id="WP_344094974.1">
    <property type="nucleotide sequence ID" value="NZ_BAAAOG010000004.1"/>
</dbReference>
<dbReference type="InterPro" id="IPR016032">
    <property type="entry name" value="Sig_transdc_resp-reg_C-effctor"/>
</dbReference>
<dbReference type="PRINTS" id="PR00038">
    <property type="entry name" value="HTHLUXR"/>
</dbReference>
<feature type="domain" description="HTH luxR-type" evidence="3">
    <location>
        <begin position="837"/>
        <end position="902"/>
    </location>
</feature>
<keyword evidence="5" id="KW-1185">Reference proteome</keyword>
<reference evidence="4 5" key="1">
    <citation type="journal article" date="2019" name="Int. J. Syst. Evol. Microbiol.">
        <title>The Global Catalogue of Microorganisms (GCM) 10K type strain sequencing project: providing services to taxonomists for standard genome sequencing and annotation.</title>
        <authorList>
            <consortium name="The Broad Institute Genomics Platform"/>
            <consortium name="The Broad Institute Genome Sequencing Center for Infectious Disease"/>
            <person name="Wu L."/>
            <person name="Ma J."/>
        </authorList>
    </citation>
    <scope>NUCLEOTIDE SEQUENCE [LARGE SCALE GENOMIC DNA]</scope>
    <source>
        <strain evidence="4 5">JCM 14901</strain>
    </source>
</reference>
<dbReference type="Gene3D" id="1.10.10.10">
    <property type="entry name" value="Winged helix-like DNA-binding domain superfamily/Winged helix DNA-binding domain"/>
    <property type="match status" value="1"/>
</dbReference>
<dbReference type="InterPro" id="IPR000792">
    <property type="entry name" value="Tscrpt_reg_LuxR_C"/>
</dbReference>
<organism evidence="4 5">
    <name type="scientific">Microbacterium deminutum</name>
    <dbReference type="NCBI Taxonomy" id="344164"/>
    <lineage>
        <taxon>Bacteria</taxon>
        <taxon>Bacillati</taxon>
        <taxon>Actinomycetota</taxon>
        <taxon>Actinomycetes</taxon>
        <taxon>Micrococcales</taxon>
        <taxon>Microbacteriaceae</taxon>
        <taxon>Microbacterium</taxon>
    </lineage>
</organism>
<dbReference type="PROSITE" id="PS50043">
    <property type="entry name" value="HTH_LUXR_2"/>
    <property type="match status" value="1"/>
</dbReference>
<dbReference type="PROSITE" id="PS00622">
    <property type="entry name" value="HTH_LUXR_1"/>
    <property type="match status" value="1"/>
</dbReference>
<accession>A0ABN2QZ18</accession>
<dbReference type="InterPro" id="IPR041664">
    <property type="entry name" value="AAA_16"/>
</dbReference>
<evidence type="ECO:0000259" key="3">
    <source>
        <dbReference type="PROSITE" id="PS50043"/>
    </source>
</evidence>
<dbReference type="SMART" id="SM00421">
    <property type="entry name" value="HTH_LUXR"/>
    <property type="match status" value="1"/>
</dbReference>
<dbReference type="SUPFAM" id="SSF52540">
    <property type="entry name" value="P-loop containing nucleoside triphosphate hydrolases"/>
    <property type="match status" value="1"/>
</dbReference>
<dbReference type="SUPFAM" id="SSF46894">
    <property type="entry name" value="C-terminal effector domain of the bipartite response regulators"/>
    <property type="match status" value="1"/>
</dbReference>
<evidence type="ECO:0000313" key="5">
    <source>
        <dbReference type="Proteomes" id="UP001499933"/>
    </source>
</evidence>
<dbReference type="PANTHER" id="PTHR16305">
    <property type="entry name" value="TESTICULAR SOLUBLE ADENYLYL CYCLASE"/>
    <property type="match status" value="1"/>
</dbReference>
<name>A0ABN2QZ18_9MICO</name>
<comment type="caution">
    <text evidence="4">The sequence shown here is derived from an EMBL/GenBank/DDBJ whole genome shotgun (WGS) entry which is preliminary data.</text>
</comment>
<dbReference type="PANTHER" id="PTHR16305:SF35">
    <property type="entry name" value="TRANSCRIPTIONAL ACTIVATOR DOMAIN"/>
    <property type="match status" value="1"/>
</dbReference>
<dbReference type="Proteomes" id="UP001499933">
    <property type="component" value="Unassembled WGS sequence"/>
</dbReference>
<dbReference type="EMBL" id="BAAAOG010000004">
    <property type="protein sequence ID" value="GAA1960740.1"/>
    <property type="molecule type" value="Genomic_DNA"/>
</dbReference>
<dbReference type="CDD" id="cd06170">
    <property type="entry name" value="LuxR_C_like"/>
    <property type="match status" value="1"/>
</dbReference>
<dbReference type="Pfam" id="PF00196">
    <property type="entry name" value="GerE"/>
    <property type="match status" value="1"/>
</dbReference>
<protein>
    <submittedName>
        <fullName evidence="4">LuxR family transcriptional regulator</fullName>
    </submittedName>
</protein>
<dbReference type="InterPro" id="IPR027417">
    <property type="entry name" value="P-loop_NTPase"/>
</dbReference>
<gene>
    <name evidence="4" type="ORF">GCM10009776_24240</name>
</gene>
<evidence type="ECO:0000313" key="4">
    <source>
        <dbReference type="EMBL" id="GAA1960740.1"/>
    </source>
</evidence>
<sequence length="906" mass="97522">MLFGRDAELALITEFMQGGSASSSPVLLFSGEPGVGKTALLDAASEIAEQAGRTAVRTTALEYEADLTFGALNQLIHPLLGALPALDEIHRHAIAVISGLELGPPPTQLIAGAALLALTTEVARTMPLLIVIDDVPWLDLASGMALAYLARRLRGTTVLLLVAARSELENLFVRSGFDAHILSPIDDASADSLLVSRFPALSANVRRRIRDEALGNPLALLDLPAALEGEPGPLHETLPLTERLTELYARRLGDLPAGTRELLLFVVLAGAETSMAIDDCIPTPEGRADLPPAERAGILRLNPRTGRREFRHPLIRSAVFELSTSEERRHAHALLARAFADDPQRRAWHLGQSASIPDEEIAGLLEAVSGDLLHAGNSTRATAAMLRAAELSPAPEDRARRVARAAYLGSLVTGELQSSPELLVGTQQNRTGAASIAAATAAAYHLLNGEGDAASAQRLLIAALTAHPGPLDPADEATMEALQTLVFVCFYAGRAEFWVDARRQFARVSTVVPETLALLDDAFGDPARADASVISRLEAALDSLQFTSDPVRITRIATAGAYLDRVGRARDALWRVVDDGRRGGAVTKEIEALLLLANDDYFSGDWDELERATTDGLRLCDELGYVLTSAPGRFMRGLVDAARGRDAAADSAAEQLLIWAAPRRLYTLAAYASHIRCMLQLPHGRFESAYRHAASISPAGTLEPFLGHAVWVVFELVEAATRSGRRAEAAAHVEAAMDAGLGELSSRLHLLVGAASALTDSRHWRERFEDALATPGSERWMFDRARVELVYGEQLRRSHSPADARVHLSSALDTFRDLRAAPWTDRALRELRAAGGTETDADALTPQEAAVARLAATGLTNKQIAGRLYLSPRTVSTHLSRIFPKLGIMSRAALRDALERDADLRH</sequence>
<evidence type="ECO:0000256" key="1">
    <source>
        <dbReference type="ARBA" id="ARBA00022741"/>
    </source>
</evidence>
<keyword evidence="2" id="KW-0067">ATP-binding</keyword>
<dbReference type="Gene3D" id="3.40.50.300">
    <property type="entry name" value="P-loop containing nucleotide triphosphate hydrolases"/>
    <property type="match status" value="1"/>
</dbReference>
<dbReference type="Pfam" id="PF13191">
    <property type="entry name" value="AAA_16"/>
    <property type="match status" value="1"/>
</dbReference>